<dbReference type="InterPro" id="IPR005331">
    <property type="entry name" value="Sulfotransferase"/>
</dbReference>
<sequence>MLSPFLLILTILCFVKAAQIRSPSKNLTKCDSKNDTFSCAILGLKNKADEQAHYCVPSKLVHKFSAKGTCEVYVSDKKNKLCASDMVACPNGLNGRQCVYWLFIKDYDLVADKCIYLTDDIDTSTPIVRTTITTKEQSNSTFSADDVVAKEKSAAPISYSSTPWWMTIYMILCTVLLTFCAIYQLFNLKDFETFPKSFFDQKIRSFDEAFEEPLSGFENDENLNQIDSDERRFTNETLFHSSARHHAISRLSRKATKHRLLELIFTRFPQLHRVQRKAMRFVLKKASKYELTNALVIFKKLCPTKHNCDLLPPLRFMEYPIQYSRQHRIAMCMIPKNMSTLMTAIMCYLHDKERIKRVKNKRFYEQWGDDRTCTNNEARSWGKVERGVGASRQNIRKFVLVRNPAERFLSAYEHLCVDARYCLGCKNQACVIDTLYEKSKSYLKNGQSITKLRHEVYHFDAHFFPQSWRCDFQTMRTAYTLIHVTSKKQEKLADDMAHYFKWKGVSSEDVKFVHNHIANGRNSHSTVNKHRSMNKKDRSNLYHTPSTLRKFLSIFYFDYLILGYSLPKESLI</sequence>
<dbReference type="WBParaSite" id="MBELARI_LOCUS9527">
    <property type="protein sequence ID" value="MBELARI_LOCUS9527"/>
    <property type="gene ID" value="MBELARI_LOCUS9527"/>
</dbReference>
<dbReference type="Proteomes" id="UP000887575">
    <property type="component" value="Unassembled WGS sequence"/>
</dbReference>
<keyword evidence="2" id="KW-1185">Reference proteome</keyword>
<dbReference type="Pfam" id="PF03567">
    <property type="entry name" value="Sulfotransfer_2"/>
    <property type="match status" value="1"/>
</dbReference>
<dbReference type="GO" id="GO:1902884">
    <property type="term" value="P:positive regulation of response to oxidative stress"/>
    <property type="evidence" value="ECO:0007669"/>
    <property type="project" value="InterPro"/>
</dbReference>
<dbReference type="GO" id="GO:0047756">
    <property type="term" value="F:chondroitin 4-sulfotransferase activity"/>
    <property type="evidence" value="ECO:0007669"/>
    <property type="project" value="InterPro"/>
</dbReference>
<dbReference type="InterPro" id="IPR007669">
    <property type="entry name" value="Chst-1-like"/>
</dbReference>
<keyword evidence="1" id="KW-0732">Signal</keyword>
<evidence type="ECO:0000313" key="3">
    <source>
        <dbReference type="WBParaSite" id="MBELARI_LOCUS9527"/>
    </source>
</evidence>
<feature type="chain" id="PRO_5042277824" evidence="1">
    <location>
        <begin position="18"/>
        <end position="572"/>
    </location>
</feature>
<protein>
    <submittedName>
        <fullName evidence="3">Uncharacterized protein</fullName>
    </submittedName>
</protein>
<dbReference type="PANTHER" id="PTHR22900:SF5">
    <property type="entry name" value="PROTEIN CBG14245"/>
    <property type="match status" value="1"/>
</dbReference>
<evidence type="ECO:0000313" key="2">
    <source>
        <dbReference type="Proteomes" id="UP000887575"/>
    </source>
</evidence>
<dbReference type="GO" id="GO:0050650">
    <property type="term" value="P:chondroitin sulfate proteoglycan biosynthetic process"/>
    <property type="evidence" value="ECO:0007669"/>
    <property type="project" value="InterPro"/>
</dbReference>
<dbReference type="GO" id="GO:0016020">
    <property type="term" value="C:membrane"/>
    <property type="evidence" value="ECO:0007669"/>
    <property type="project" value="InterPro"/>
</dbReference>
<proteinExistence type="predicted"/>
<feature type="signal peptide" evidence="1">
    <location>
        <begin position="1"/>
        <end position="17"/>
    </location>
</feature>
<accession>A0AAF3FQX6</accession>
<evidence type="ECO:0000256" key="1">
    <source>
        <dbReference type="SAM" id="SignalP"/>
    </source>
</evidence>
<organism evidence="2 3">
    <name type="scientific">Mesorhabditis belari</name>
    <dbReference type="NCBI Taxonomy" id="2138241"/>
    <lineage>
        <taxon>Eukaryota</taxon>
        <taxon>Metazoa</taxon>
        <taxon>Ecdysozoa</taxon>
        <taxon>Nematoda</taxon>
        <taxon>Chromadorea</taxon>
        <taxon>Rhabditida</taxon>
        <taxon>Rhabditina</taxon>
        <taxon>Rhabditomorpha</taxon>
        <taxon>Rhabditoidea</taxon>
        <taxon>Rhabditidae</taxon>
        <taxon>Mesorhabditinae</taxon>
        <taxon>Mesorhabditis</taxon>
    </lineage>
</organism>
<dbReference type="AlphaFoldDB" id="A0AAF3FQX6"/>
<name>A0AAF3FQX6_9BILA</name>
<reference evidence="3" key="1">
    <citation type="submission" date="2024-02" db="UniProtKB">
        <authorList>
            <consortium name="WormBaseParasite"/>
        </authorList>
    </citation>
    <scope>IDENTIFICATION</scope>
</reference>
<dbReference type="PANTHER" id="PTHR22900">
    <property type="entry name" value="PROTEIN CBG14245-RELATED"/>
    <property type="match status" value="1"/>
</dbReference>